<protein>
    <submittedName>
        <fullName evidence="3">Uncharacterized protein</fullName>
    </submittedName>
</protein>
<dbReference type="InParanoid" id="A0A482X978"/>
<feature type="signal peptide" evidence="1">
    <location>
        <begin position="1"/>
        <end position="19"/>
    </location>
</feature>
<evidence type="ECO:0000256" key="1">
    <source>
        <dbReference type="SAM" id="SignalP"/>
    </source>
</evidence>
<evidence type="ECO:0000313" key="3">
    <source>
        <dbReference type="EMBL" id="RZF42276.1"/>
    </source>
</evidence>
<dbReference type="EMBL" id="QKKF02026764">
    <property type="protein sequence ID" value="RZF36241.1"/>
    <property type="molecule type" value="Genomic_DNA"/>
</dbReference>
<sequence>MALFRPALILAMITAVALALPYDPNDPLLDTVLPKKDGDFEAFYSRQAYGVATGSSRPAHGHATFYQHRHPALIDTNNSPAYGFRFDGVRRFNFD</sequence>
<proteinExistence type="predicted"/>
<accession>A0A482X978</accession>
<evidence type="ECO:0000313" key="2">
    <source>
        <dbReference type="EMBL" id="RZF36241.1"/>
    </source>
</evidence>
<reference evidence="3" key="2">
    <citation type="submission" date="2019-02" db="EMBL/GenBank/DDBJ databases">
        <authorList>
            <person name="Zhu J."/>
            <person name="Jiang F."/>
            <person name="Wang X."/>
            <person name="Yang P."/>
            <person name="Bao Y."/>
            <person name="Zhao W."/>
            <person name="Wang W."/>
            <person name="Lu H."/>
            <person name="Wang Q."/>
            <person name="Cui N."/>
            <person name="Li J."/>
            <person name="Chen X."/>
            <person name="Luo L."/>
            <person name="Yu J."/>
            <person name="Kang L."/>
            <person name="Cui F."/>
        </authorList>
    </citation>
    <scope>NUCLEOTIDE SEQUENCE</scope>
    <source>
        <strain evidence="3">Lst14</strain>
        <tissue evidence="3">Whole body</tissue>
    </source>
</reference>
<reference evidence="3 4" key="1">
    <citation type="journal article" date="2017" name="Gigascience">
        <title>Genome sequence of the small brown planthopper, Laodelphax striatellus.</title>
        <authorList>
            <person name="Zhu J."/>
            <person name="Jiang F."/>
            <person name="Wang X."/>
            <person name="Yang P."/>
            <person name="Bao Y."/>
            <person name="Zhao W."/>
            <person name="Wang W."/>
            <person name="Lu H."/>
            <person name="Wang Q."/>
            <person name="Cui N."/>
            <person name="Li J."/>
            <person name="Chen X."/>
            <person name="Luo L."/>
            <person name="Yu J."/>
            <person name="Kang L."/>
            <person name="Cui F."/>
        </authorList>
    </citation>
    <scope>NUCLEOTIDE SEQUENCE [LARGE SCALE GENOMIC DNA]</scope>
    <source>
        <strain evidence="3">Lst14</strain>
        <tissue evidence="3">Whole body</tissue>
    </source>
</reference>
<feature type="chain" id="PRO_5036115448" evidence="1">
    <location>
        <begin position="20"/>
        <end position="95"/>
    </location>
</feature>
<keyword evidence="1" id="KW-0732">Signal</keyword>
<dbReference type="EMBL" id="QKKF02015241">
    <property type="protein sequence ID" value="RZF42276.1"/>
    <property type="molecule type" value="Genomic_DNA"/>
</dbReference>
<dbReference type="OrthoDB" id="6591467at2759"/>
<dbReference type="Proteomes" id="UP000291343">
    <property type="component" value="Unassembled WGS sequence"/>
</dbReference>
<name>A0A482X978_LAOST</name>
<comment type="caution">
    <text evidence="3">The sequence shown here is derived from an EMBL/GenBank/DDBJ whole genome shotgun (WGS) entry which is preliminary data.</text>
</comment>
<gene>
    <name evidence="2" type="ORF">LSTR_LSTR013666</name>
    <name evidence="3" type="ORF">LSTR_LSTR015695</name>
</gene>
<dbReference type="AlphaFoldDB" id="A0A482X978"/>
<evidence type="ECO:0000313" key="4">
    <source>
        <dbReference type="Proteomes" id="UP000291343"/>
    </source>
</evidence>
<keyword evidence="4" id="KW-1185">Reference proteome</keyword>
<organism evidence="3 4">
    <name type="scientific">Laodelphax striatellus</name>
    <name type="common">Small brown planthopper</name>
    <name type="synonym">Delphax striatella</name>
    <dbReference type="NCBI Taxonomy" id="195883"/>
    <lineage>
        <taxon>Eukaryota</taxon>
        <taxon>Metazoa</taxon>
        <taxon>Ecdysozoa</taxon>
        <taxon>Arthropoda</taxon>
        <taxon>Hexapoda</taxon>
        <taxon>Insecta</taxon>
        <taxon>Pterygota</taxon>
        <taxon>Neoptera</taxon>
        <taxon>Paraneoptera</taxon>
        <taxon>Hemiptera</taxon>
        <taxon>Auchenorrhyncha</taxon>
        <taxon>Fulgoroidea</taxon>
        <taxon>Delphacidae</taxon>
        <taxon>Criomorphinae</taxon>
        <taxon>Laodelphax</taxon>
    </lineage>
</organism>